<keyword evidence="2" id="KW-1185">Reference proteome</keyword>
<reference evidence="1" key="1">
    <citation type="submission" date="2022-08" db="EMBL/GenBank/DDBJ databases">
        <authorList>
            <person name="Deng Y."/>
            <person name="Han X.-F."/>
            <person name="Zhang Y.-Q."/>
        </authorList>
    </citation>
    <scope>NUCLEOTIDE SEQUENCE</scope>
    <source>
        <strain evidence="1">CPCC 203386</strain>
    </source>
</reference>
<accession>A0ABT2H7C1</accession>
<name>A0ABT2H7C1_9MICO</name>
<gene>
    <name evidence="1" type="ORF">N1032_18785</name>
</gene>
<protein>
    <submittedName>
        <fullName evidence="1">Uncharacterized protein</fullName>
    </submittedName>
</protein>
<proteinExistence type="predicted"/>
<evidence type="ECO:0000313" key="2">
    <source>
        <dbReference type="Proteomes" id="UP001165586"/>
    </source>
</evidence>
<dbReference type="Proteomes" id="UP001165586">
    <property type="component" value="Unassembled WGS sequence"/>
</dbReference>
<comment type="caution">
    <text evidence="1">The sequence shown here is derived from an EMBL/GenBank/DDBJ whole genome shotgun (WGS) entry which is preliminary data.</text>
</comment>
<organism evidence="1 2">
    <name type="scientific">Herbiconiux daphne</name>
    <dbReference type="NCBI Taxonomy" id="2970914"/>
    <lineage>
        <taxon>Bacteria</taxon>
        <taxon>Bacillati</taxon>
        <taxon>Actinomycetota</taxon>
        <taxon>Actinomycetes</taxon>
        <taxon>Micrococcales</taxon>
        <taxon>Microbacteriaceae</taxon>
        <taxon>Herbiconiux</taxon>
    </lineage>
</organism>
<dbReference type="EMBL" id="JANLCJ010000008">
    <property type="protein sequence ID" value="MCS5735792.1"/>
    <property type="molecule type" value="Genomic_DNA"/>
</dbReference>
<evidence type="ECO:0000313" key="1">
    <source>
        <dbReference type="EMBL" id="MCS5735792.1"/>
    </source>
</evidence>
<sequence length="149" mass="16629">MSTEPPTIPLPPKVAAAVDFIQAQCIREEWMLASDLPDQATTYRYVTDSCYLPERGTGYGKPGAGEFEDYGDEAAHAYLIVLAWERVEWDLRADPAHEHAGELTQDEAWEVEVQVQKRTRNRFCPSTGMSHRIGGTVLAPICLDCEVSD</sequence>
<dbReference type="RefSeq" id="WP_259540909.1">
    <property type="nucleotide sequence ID" value="NZ_JANLCJ010000008.1"/>
</dbReference>